<evidence type="ECO:0000256" key="5">
    <source>
        <dbReference type="ARBA" id="ARBA00021792"/>
    </source>
</evidence>
<keyword evidence="13" id="KW-0238">DNA-binding</keyword>
<dbReference type="EC" id="3.6.4.12" evidence="4"/>
<dbReference type="EMBL" id="KB467831">
    <property type="protein sequence ID" value="PCH33115.1"/>
    <property type="molecule type" value="Genomic_DNA"/>
</dbReference>
<keyword evidence="8" id="KW-0227">DNA damage</keyword>
<dbReference type="Pfam" id="PF08785">
    <property type="entry name" value="Ku_PK_bind"/>
    <property type="match status" value="1"/>
</dbReference>
<dbReference type="Gene3D" id="2.40.290.10">
    <property type="match status" value="1"/>
</dbReference>
<keyword evidence="7" id="KW-0547">Nucleotide-binding</keyword>
<dbReference type="GO" id="GO:0003690">
    <property type="term" value="F:double-stranded DNA binding"/>
    <property type="evidence" value="ECO:0007669"/>
    <property type="project" value="TreeGrafter"/>
</dbReference>
<evidence type="ECO:0000256" key="2">
    <source>
        <dbReference type="ARBA" id="ARBA00004574"/>
    </source>
</evidence>
<keyword evidence="12" id="KW-0779">Telomere</keyword>
<dbReference type="PROSITE" id="PS50234">
    <property type="entry name" value="VWFA"/>
    <property type="match status" value="1"/>
</dbReference>
<evidence type="ECO:0000256" key="1">
    <source>
        <dbReference type="ARBA" id="ARBA00004123"/>
    </source>
</evidence>
<accession>A0A2H3IUL3</accession>
<evidence type="ECO:0000256" key="16">
    <source>
        <dbReference type="ARBA" id="ARBA00023242"/>
    </source>
</evidence>
<evidence type="ECO:0000256" key="12">
    <source>
        <dbReference type="ARBA" id="ARBA00022895"/>
    </source>
</evidence>
<sequence length="837" mass="94060">MFLVDVSPSMGKMREVPSADGDTIEMTNLEWSLQFVKLKIQEMIVQIYNGRKTDQCGVILFGSEDTANIINEQNGGYENVSEYISIGHPNAETLSKLMDLEASTVSGDPIDALIVGIETQAQYLANKRTWTRKMVLLTDGESPIEIEDWEATVSKMNSLDINLAIIGVDFDDDDLPFHEEEKSDIKRINEEFYHKFVDGLDRGIIGNCDFALQEIARPDIKQTKSALTGTILRLGDVDVRPENAIEIAVKTSKCTAIARPKSFKKFAKRRREDLTDSAAMDDKEDIETAAYAQLRMRTEYYIDRNANKDKGDDDDAKDGSVDGTETDGEGEKTHLEKIEKEELVRGFKYGSSYAPCPEGAFPRLPTRKGMEICGFFSRDLFRREQLMSEVTYVWADPAQPLQQVALSAMAKAMIGKRAMGICRWVKQDNGEPRMGVLFPCANNEVACLLWAQVRHPILLDAVPFADDIRNFPFESLSKLYAKSGKEVKEHPYLPTKAHMDAMDRFVDELDLMTAGEEDEDGKPTPWFDTRLSYNPAVHRVKQAQLHAAIVPDLHTHPLPPPHPELTKYFDPPRQMIKNARHAIEECKRVFKAKEVPKKVARTRKDGHVKAYDEDEDMVLLDKPLKPTPSQSASQFVFPSSQRNSQASQQQLAAVKKEESEDSETESETEDEDGDGKAQPNKSALPTPAPEPESDSELSIDAGREPQRIIGTTNPLEDFRKNIARGDVVTKAVEDLGAVIEEVTASMFVTKRLEEMLRCMREMRKVALEEDEIGTWNRFLRNLREACTTGKGDKGFWQLVKNQGRELSLISDVEAANQGGQANVTESEAAEVRDHSLR</sequence>
<keyword evidence="6" id="KW-0158">Chromosome</keyword>
<dbReference type="STRING" id="742152.A0A2H3IUL3"/>
<evidence type="ECO:0000256" key="9">
    <source>
        <dbReference type="ARBA" id="ARBA00022801"/>
    </source>
</evidence>
<dbReference type="CDD" id="cd00873">
    <property type="entry name" value="KU80"/>
    <property type="match status" value="1"/>
</dbReference>
<dbReference type="SUPFAM" id="SSF53300">
    <property type="entry name" value="vWA-like"/>
    <property type="match status" value="1"/>
</dbReference>
<comment type="subcellular location">
    <subcellularLocation>
        <location evidence="2">Chromosome</location>
        <location evidence="2">Telomere</location>
    </subcellularLocation>
    <subcellularLocation>
        <location evidence="1">Nucleus</location>
    </subcellularLocation>
</comment>
<evidence type="ECO:0000256" key="10">
    <source>
        <dbReference type="ARBA" id="ARBA00022806"/>
    </source>
</evidence>
<feature type="region of interest" description="Disordered" evidence="18">
    <location>
        <begin position="621"/>
        <end position="709"/>
    </location>
</feature>
<evidence type="ECO:0000256" key="15">
    <source>
        <dbReference type="ARBA" id="ARBA00023204"/>
    </source>
</evidence>
<feature type="compositionally biased region" description="Polar residues" evidence="18">
    <location>
        <begin position="627"/>
        <end position="638"/>
    </location>
</feature>
<keyword evidence="11" id="KW-0067">ATP-binding</keyword>
<dbReference type="OrthoDB" id="30826at2759"/>
<dbReference type="GO" id="GO:0006310">
    <property type="term" value="P:DNA recombination"/>
    <property type="evidence" value="ECO:0007669"/>
    <property type="project" value="UniProtKB-KW"/>
</dbReference>
<evidence type="ECO:0000256" key="18">
    <source>
        <dbReference type="SAM" id="MobiDB-lite"/>
    </source>
</evidence>
<evidence type="ECO:0000313" key="21">
    <source>
        <dbReference type="Proteomes" id="UP000218811"/>
    </source>
</evidence>
<evidence type="ECO:0000313" key="20">
    <source>
        <dbReference type="EMBL" id="PCH33115.1"/>
    </source>
</evidence>
<dbReference type="GO" id="GO:0005524">
    <property type="term" value="F:ATP binding"/>
    <property type="evidence" value="ECO:0007669"/>
    <property type="project" value="UniProtKB-KW"/>
</dbReference>
<evidence type="ECO:0000256" key="11">
    <source>
        <dbReference type="ARBA" id="ARBA00022840"/>
    </source>
</evidence>
<dbReference type="InterPro" id="IPR016194">
    <property type="entry name" value="SPOC-like_C_dom_sf"/>
</dbReference>
<dbReference type="OMA" id="DMDPKMG"/>
<evidence type="ECO:0000256" key="17">
    <source>
        <dbReference type="ARBA" id="ARBA00031847"/>
    </source>
</evidence>
<gene>
    <name evidence="20" type="ORF">WOLCODRAFT_86570</name>
</gene>
<dbReference type="GO" id="GO:0000781">
    <property type="term" value="C:chromosome, telomeric region"/>
    <property type="evidence" value="ECO:0007669"/>
    <property type="project" value="UniProtKB-SubCell"/>
</dbReference>
<evidence type="ECO:0000256" key="6">
    <source>
        <dbReference type="ARBA" id="ARBA00022454"/>
    </source>
</evidence>
<dbReference type="SMART" id="SM00559">
    <property type="entry name" value="Ku78"/>
    <property type="match status" value="1"/>
</dbReference>
<protein>
    <recommendedName>
        <fullName evidence="5">ATP-dependent DNA helicase II subunit 2</fullName>
        <ecNumber evidence="4">3.6.4.12</ecNumber>
    </recommendedName>
    <alternativeName>
        <fullName evidence="17">ATP-dependent DNA helicase II subunit Ku80</fullName>
    </alternativeName>
</protein>
<keyword evidence="9" id="KW-0378">Hydrolase</keyword>
<dbReference type="InterPro" id="IPR024193">
    <property type="entry name" value="Ku80"/>
</dbReference>
<dbReference type="GO" id="GO:0016787">
    <property type="term" value="F:hydrolase activity"/>
    <property type="evidence" value="ECO:0007669"/>
    <property type="project" value="UniProtKB-KW"/>
</dbReference>
<dbReference type="PANTHER" id="PTHR12604">
    <property type="entry name" value="KU AUTOANTIGEN DNA HELICASE"/>
    <property type="match status" value="1"/>
</dbReference>
<dbReference type="Proteomes" id="UP000218811">
    <property type="component" value="Unassembled WGS sequence"/>
</dbReference>
<keyword evidence="14" id="KW-0233">DNA recombination</keyword>
<evidence type="ECO:0000256" key="7">
    <source>
        <dbReference type="ARBA" id="ARBA00022741"/>
    </source>
</evidence>
<dbReference type="GO" id="GO:0000723">
    <property type="term" value="P:telomere maintenance"/>
    <property type="evidence" value="ECO:0007669"/>
    <property type="project" value="InterPro"/>
</dbReference>
<dbReference type="InterPro" id="IPR014893">
    <property type="entry name" value="Ku_PK_bind"/>
</dbReference>
<proteinExistence type="inferred from homology"/>
<evidence type="ECO:0000256" key="14">
    <source>
        <dbReference type="ARBA" id="ARBA00023172"/>
    </source>
</evidence>
<evidence type="ECO:0000256" key="4">
    <source>
        <dbReference type="ARBA" id="ARBA00012551"/>
    </source>
</evidence>
<evidence type="ECO:0000256" key="13">
    <source>
        <dbReference type="ARBA" id="ARBA00023125"/>
    </source>
</evidence>
<dbReference type="InterPro" id="IPR036465">
    <property type="entry name" value="vWFA_dom_sf"/>
</dbReference>
<reference evidence="20 21" key="1">
    <citation type="journal article" date="2012" name="Science">
        <title>The Paleozoic origin of enzymatic lignin decomposition reconstructed from 31 fungal genomes.</title>
        <authorList>
            <person name="Floudas D."/>
            <person name="Binder M."/>
            <person name="Riley R."/>
            <person name="Barry K."/>
            <person name="Blanchette R.A."/>
            <person name="Henrissat B."/>
            <person name="Martinez A.T."/>
            <person name="Otillar R."/>
            <person name="Spatafora J.W."/>
            <person name="Yadav J.S."/>
            <person name="Aerts A."/>
            <person name="Benoit I."/>
            <person name="Boyd A."/>
            <person name="Carlson A."/>
            <person name="Copeland A."/>
            <person name="Coutinho P.M."/>
            <person name="de Vries R.P."/>
            <person name="Ferreira P."/>
            <person name="Findley K."/>
            <person name="Foster B."/>
            <person name="Gaskell J."/>
            <person name="Glotzer D."/>
            <person name="Gorecki P."/>
            <person name="Heitman J."/>
            <person name="Hesse C."/>
            <person name="Hori C."/>
            <person name="Igarashi K."/>
            <person name="Jurgens J.A."/>
            <person name="Kallen N."/>
            <person name="Kersten P."/>
            <person name="Kohler A."/>
            <person name="Kuees U."/>
            <person name="Kumar T.K.A."/>
            <person name="Kuo A."/>
            <person name="LaButti K."/>
            <person name="Larrondo L.F."/>
            <person name="Lindquist E."/>
            <person name="Ling A."/>
            <person name="Lombard V."/>
            <person name="Lucas S."/>
            <person name="Lundell T."/>
            <person name="Martin R."/>
            <person name="McLaughlin D.J."/>
            <person name="Morgenstern I."/>
            <person name="Morin E."/>
            <person name="Murat C."/>
            <person name="Nagy L.G."/>
            <person name="Nolan M."/>
            <person name="Ohm R.A."/>
            <person name="Patyshakuliyeva A."/>
            <person name="Rokas A."/>
            <person name="Ruiz-Duenas F.J."/>
            <person name="Sabat G."/>
            <person name="Salamov A."/>
            <person name="Samejima M."/>
            <person name="Schmutz J."/>
            <person name="Slot J.C."/>
            <person name="St John F."/>
            <person name="Stenlid J."/>
            <person name="Sun H."/>
            <person name="Sun S."/>
            <person name="Syed K."/>
            <person name="Tsang A."/>
            <person name="Wiebenga A."/>
            <person name="Young D."/>
            <person name="Pisabarro A."/>
            <person name="Eastwood D.C."/>
            <person name="Martin F."/>
            <person name="Cullen D."/>
            <person name="Grigoriev I.V."/>
            <person name="Hibbett D.S."/>
        </authorList>
    </citation>
    <scope>NUCLEOTIDE SEQUENCE [LARGE SCALE GENOMIC DNA]</scope>
    <source>
        <strain evidence="20 21">MD-104</strain>
    </source>
</reference>
<dbReference type="InterPro" id="IPR005161">
    <property type="entry name" value="Ku_N"/>
</dbReference>
<comment type="similarity">
    <text evidence="3">Belongs to the ku80 family.</text>
</comment>
<evidence type="ECO:0000256" key="3">
    <source>
        <dbReference type="ARBA" id="ARBA00007726"/>
    </source>
</evidence>
<evidence type="ECO:0000259" key="19">
    <source>
        <dbReference type="PROSITE" id="PS50234"/>
    </source>
</evidence>
<dbReference type="InterPro" id="IPR006164">
    <property type="entry name" value="DNA_bd_Ku70/Ku80"/>
</dbReference>
<keyword evidence="10" id="KW-0347">Helicase</keyword>
<feature type="domain" description="VWFA" evidence="19">
    <location>
        <begin position="1"/>
        <end position="231"/>
    </location>
</feature>
<name>A0A2H3IUL3_WOLCO</name>
<evidence type="ECO:0000256" key="8">
    <source>
        <dbReference type="ARBA" id="ARBA00022763"/>
    </source>
</evidence>
<dbReference type="Gene3D" id="1.10.1600.10">
    <property type="match status" value="1"/>
</dbReference>
<dbReference type="AlphaFoldDB" id="A0A2H3IUL3"/>
<dbReference type="SUPFAM" id="SSF101420">
    <property type="entry name" value="C-terminal domain of Ku80"/>
    <property type="match status" value="1"/>
</dbReference>
<dbReference type="GO" id="GO:0043564">
    <property type="term" value="C:Ku70:Ku80 complex"/>
    <property type="evidence" value="ECO:0007669"/>
    <property type="project" value="InterPro"/>
</dbReference>
<keyword evidence="15" id="KW-0234">DNA repair</keyword>
<feature type="compositionally biased region" description="Low complexity" evidence="18">
    <location>
        <begin position="639"/>
        <end position="653"/>
    </location>
</feature>
<dbReference type="Pfam" id="PF03731">
    <property type="entry name" value="Ku_N"/>
    <property type="match status" value="1"/>
</dbReference>
<dbReference type="Gene3D" id="3.40.50.410">
    <property type="entry name" value="von Willebrand factor, type A domain"/>
    <property type="match status" value="1"/>
</dbReference>
<feature type="region of interest" description="Disordered" evidence="18">
    <location>
        <begin position="817"/>
        <end position="837"/>
    </location>
</feature>
<dbReference type="Gene3D" id="1.25.40.240">
    <property type="entry name" value="Ku, C-terminal domain"/>
    <property type="match status" value="1"/>
</dbReference>
<keyword evidence="16" id="KW-0539">Nucleus</keyword>
<dbReference type="InterPro" id="IPR002035">
    <property type="entry name" value="VWF_A"/>
</dbReference>
<organism evidence="20 21">
    <name type="scientific">Wolfiporia cocos (strain MD-104)</name>
    <name type="common">Brown rot fungus</name>
    <dbReference type="NCBI Taxonomy" id="742152"/>
    <lineage>
        <taxon>Eukaryota</taxon>
        <taxon>Fungi</taxon>
        <taxon>Dikarya</taxon>
        <taxon>Basidiomycota</taxon>
        <taxon>Agaricomycotina</taxon>
        <taxon>Agaricomycetes</taxon>
        <taxon>Polyporales</taxon>
        <taxon>Phaeolaceae</taxon>
        <taxon>Wolfiporia</taxon>
    </lineage>
</organism>
<feature type="compositionally biased region" description="Acidic residues" evidence="18">
    <location>
        <begin position="659"/>
        <end position="673"/>
    </location>
</feature>
<dbReference type="GO" id="GO:0042162">
    <property type="term" value="F:telomeric DNA binding"/>
    <property type="evidence" value="ECO:0007669"/>
    <property type="project" value="InterPro"/>
</dbReference>
<dbReference type="PANTHER" id="PTHR12604:SF4">
    <property type="entry name" value="X-RAY REPAIR CROSS-COMPLEMENTING PROTEIN 5"/>
    <property type="match status" value="1"/>
</dbReference>
<dbReference type="InterPro" id="IPR036494">
    <property type="entry name" value="Ku_C_sf"/>
</dbReference>
<dbReference type="Pfam" id="PF02735">
    <property type="entry name" value="Ku"/>
    <property type="match status" value="1"/>
</dbReference>
<dbReference type="GO" id="GO:0003678">
    <property type="term" value="F:DNA helicase activity"/>
    <property type="evidence" value="ECO:0007669"/>
    <property type="project" value="UniProtKB-EC"/>
</dbReference>
<dbReference type="SUPFAM" id="SSF100939">
    <property type="entry name" value="SPOC domain-like"/>
    <property type="match status" value="1"/>
</dbReference>
<dbReference type="GO" id="GO:0003684">
    <property type="term" value="F:damaged DNA binding"/>
    <property type="evidence" value="ECO:0007669"/>
    <property type="project" value="InterPro"/>
</dbReference>
<dbReference type="GO" id="GO:0006303">
    <property type="term" value="P:double-strand break repair via nonhomologous end joining"/>
    <property type="evidence" value="ECO:0007669"/>
    <property type="project" value="InterPro"/>
</dbReference>
<keyword evidence="21" id="KW-1185">Reference proteome</keyword>
<feature type="region of interest" description="Disordered" evidence="18">
    <location>
        <begin position="305"/>
        <end position="337"/>
    </location>
</feature>
<dbReference type="FunFam" id="1.10.1600.10:FF:000002">
    <property type="entry name" value="X-ray repair cross-complementing protein 5"/>
    <property type="match status" value="1"/>
</dbReference>